<evidence type="ECO:0000313" key="2">
    <source>
        <dbReference type="EMBL" id="KAI1860533.1"/>
    </source>
</evidence>
<name>A0A9P9WFK3_9PEZI</name>
<proteinExistence type="predicted"/>
<reference evidence="2" key="1">
    <citation type="submission" date="2021-03" db="EMBL/GenBank/DDBJ databases">
        <title>Revisited historic fungal species revealed as producer of novel bioactive compounds through whole genome sequencing and comparative genomics.</title>
        <authorList>
            <person name="Vignolle G.A."/>
            <person name="Hochenegger N."/>
            <person name="Mach R.L."/>
            <person name="Mach-Aigner A.R."/>
            <person name="Javad Rahimi M."/>
            <person name="Salim K.A."/>
            <person name="Chan C.M."/>
            <person name="Lim L.B.L."/>
            <person name="Cai F."/>
            <person name="Druzhinina I.S."/>
            <person name="U'Ren J.M."/>
            <person name="Derntl C."/>
        </authorList>
    </citation>
    <scope>NUCLEOTIDE SEQUENCE</scope>
    <source>
        <strain evidence="2">TUCIM 5799</strain>
    </source>
</reference>
<evidence type="ECO:0000256" key="1">
    <source>
        <dbReference type="SAM" id="MobiDB-lite"/>
    </source>
</evidence>
<feature type="compositionally biased region" description="Polar residues" evidence="1">
    <location>
        <begin position="295"/>
        <end position="318"/>
    </location>
</feature>
<dbReference type="AlphaFoldDB" id="A0A9P9WFK3"/>
<feature type="compositionally biased region" description="Low complexity" evidence="1">
    <location>
        <begin position="86"/>
        <end position="96"/>
    </location>
</feature>
<dbReference type="OrthoDB" id="418495at2759"/>
<comment type="caution">
    <text evidence="2">The sequence shown here is derived from an EMBL/GenBank/DDBJ whole genome shotgun (WGS) entry which is preliminary data.</text>
</comment>
<dbReference type="Proteomes" id="UP000829685">
    <property type="component" value="Unassembled WGS sequence"/>
</dbReference>
<feature type="compositionally biased region" description="Basic and acidic residues" evidence="1">
    <location>
        <begin position="416"/>
        <end position="432"/>
    </location>
</feature>
<evidence type="ECO:0008006" key="4">
    <source>
        <dbReference type="Google" id="ProtNLM"/>
    </source>
</evidence>
<dbReference type="EMBL" id="JAFIMR010000031">
    <property type="protein sequence ID" value="KAI1860533.1"/>
    <property type="molecule type" value="Genomic_DNA"/>
</dbReference>
<feature type="compositionally biased region" description="Basic and acidic residues" evidence="1">
    <location>
        <begin position="150"/>
        <end position="171"/>
    </location>
</feature>
<feature type="compositionally biased region" description="Basic and acidic residues" evidence="1">
    <location>
        <begin position="103"/>
        <end position="117"/>
    </location>
</feature>
<evidence type="ECO:0000313" key="3">
    <source>
        <dbReference type="Proteomes" id="UP000829685"/>
    </source>
</evidence>
<feature type="region of interest" description="Disordered" evidence="1">
    <location>
        <begin position="1"/>
        <end position="24"/>
    </location>
</feature>
<feature type="region of interest" description="Disordered" evidence="1">
    <location>
        <begin position="129"/>
        <end position="509"/>
    </location>
</feature>
<feature type="region of interest" description="Disordered" evidence="1">
    <location>
        <begin position="40"/>
        <end position="117"/>
    </location>
</feature>
<feature type="compositionally biased region" description="Basic and acidic residues" evidence="1">
    <location>
        <begin position="489"/>
        <end position="498"/>
    </location>
</feature>
<feature type="compositionally biased region" description="Low complexity" evidence="1">
    <location>
        <begin position="329"/>
        <end position="340"/>
    </location>
</feature>
<gene>
    <name evidence="2" type="ORF">JX265_009932</name>
</gene>
<keyword evidence="3" id="KW-1185">Reference proteome</keyword>
<feature type="compositionally biased region" description="Polar residues" evidence="1">
    <location>
        <begin position="435"/>
        <end position="447"/>
    </location>
</feature>
<organism evidence="2 3">
    <name type="scientific">Neoarthrinium moseri</name>
    <dbReference type="NCBI Taxonomy" id="1658444"/>
    <lineage>
        <taxon>Eukaryota</taxon>
        <taxon>Fungi</taxon>
        <taxon>Dikarya</taxon>
        <taxon>Ascomycota</taxon>
        <taxon>Pezizomycotina</taxon>
        <taxon>Sordariomycetes</taxon>
        <taxon>Xylariomycetidae</taxon>
        <taxon>Amphisphaeriales</taxon>
        <taxon>Apiosporaceae</taxon>
        <taxon>Neoarthrinium</taxon>
    </lineage>
</organism>
<feature type="compositionally biased region" description="Low complexity" evidence="1">
    <location>
        <begin position="459"/>
        <end position="479"/>
    </location>
</feature>
<protein>
    <recommendedName>
        <fullName evidence="4">TeaA receptor TeaR</fullName>
    </recommendedName>
</protein>
<feature type="compositionally biased region" description="Basic and acidic residues" evidence="1">
    <location>
        <begin position="40"/>
        <end position="52"/>
    </location>
</feature>
<feature type="compositionally biased region" description="Basic and acidic residues" evidence="1">
    <location>
        <begin position="379"/>
        <end position="402"/>
    </location>
</feature>
<accession>A0A9P9WFK3</accession>
<sequence>MAAMSSSAPGATVLDPPPSAYGNDAAWKSSYALEYQDDPMHDRSFMSNHDKTNGVATPNGNAHVDPFAKRDPAEPFPATKEGRSGGRSASRSTSRPGSRRANSHNDADKTPVDNAKWIHRDKLARIESEELQAAGIILPKPRSQSRPRRERSSEKMHSRRATDASEREPLPRSRKNSTNRSASAERSPDVETPTWDLRMPEEIAEDPDEYWISADTLGANGSRLPVAKQSPAPVPADYLDRDAPVPRKMSGTLQPDDDFLLSVSKPRERSGSTPALDHAPPLQPGRRSATDGSPKKSTTNGSRKPSTNSSKTATSTGRPKTRSGPGKDSGTTTRPTTRSGELSSPKAPEGDPPWMINAYKPDPRLPPDQQLLPTVARRLAQEKWEKEGKFGSVYDKEFRPLTDEGFGSPPELQRPQLDDKESHDEWPLRADAKSPTPSRPGTSSYSTMPKMRDTPLASPRMPMAQPQPQQQPTQITRVPTAPEQPPMPEKTDQPEPAKKKGGCGCCVVM</sequence>